<proteinExistence type="predicted"/>
<feature type="non-terminal residue" evidence="1">
    <location>
        <position position="1"/>
    </location>
</feature>
<reference evidence="1" key="2">
    <citation type="submission" date="2023-05" db="EMBL/GenBank/DDBJ databases">
        <authorList>
            <consortium name="Lawrence Berkeley National Laboratory"/>
            <person name="Steindorff A."/>
            <person name="Hensen N."/>
            <person name="Bonometti L."/>
            <person name="Westerberg I."/>
            <person name="Brannstrom I.O."/>
            <person name="Guillou S."/>
            <person name="Cros-Aarteil S."/>
            <person name="Calhoun S."/>
            <person name="Haridas S."/>
            <person name="Kuo A."/>
            <person name="Mondo S."/>
            <person name="Pangilinan J."/>
            <person name="Riley R."/>
            <person name="Labutti K."/>
            <person name="Andreopoulos B."/>
            <person name="Lipzen A."/>
            <person name="Chen C."/>
            <person name="Yanf M."/>
            <person name="Daum C."/>
            <person name="Ng V."/>
            <person name="Clum A."/>
            <person name="Ohm R."/>
            <person name="Martin F."/>
            <person name="Silar P."/>
            <person name="Natvig D."/>
            <person name="Lalanne C."/>
            <person name="Gautier V."/>
            <person name="Ament-Velasquez S.L."/>
            <person name="Kruys A."/>
            <person name="Hutchinson M.I."/>
            <person name="Powell A.J."/>
            <person name="Barry K."/>
            <person name="Miller A.N."/>
            <person name="Grigoriev I.V."/>
            <person name="Debuchy R."/>
            <person name="Gladieux P."/>
            <person name="Thoren M.H."/>
            <person name="Johannesson H."/>
        </authorList>
    </citation>
    <scope>NUCLEOTIDE SEQUENCE</scope>
    <source>
        <strain evidence="1">PSN293</strain>
    </source>
</reference>
<evidence type="ECO:0000313" key="2">
    <source>
        <dbReference type="Proteomes" id="UP001301769"/>
    </source>
</evidence>
<dbReference type="Proteomes" id="UP001301769">
    <property type="component" value="Unassembled WGS sequence"/>
</dbReference>
<keyword evidence="2" id="KW-1185">Reference proteome</keyword>
<feature type="non-terminal residue" evidence="1">
    <location>
        <position position="88"/>
    </location>
</feature>
<protein>
    <submittedName>
        <fullName evidence="1">Uncharacterized protein</fullName>
    </submittedName>
</protein>
<comment type="caution">
    <text evidence="1">The sequence shown here is derived from an EMBL/GenBank/DDBJ whole genome shotgun (WGS) entry which is preliminary data.</text>
</comment>
<name>A0AAN7B101_9PEZI</name>
<gene>
    <name evidence="1" type="ORF">QBC37DRAFT_239274</name>
</gene>
<organism evidence="1 2">
    <name type="scientific">Rhypophila decipiens</name>
    <dbReference type="NCBI Taxonomy" id="261697"/>
    <lineage>
        <taxon>Eukaryota</taxon>
        <taxon>Fungi</taxon>
        <taxon>Dikarya</taxon>
        <taxon>Ascomycota</taxon>
        <taxon>Pezizomycotina</taxon>
        <taxon>Sordariomycetes</taxon>
        <taxon>Sordariomycetidae</taxon>
        <taxon>Sordariales</taxon>
        <taxon>Naviculisporaceae</taxon>
        <taxon>Rhypophila</taxon>
    </lineage>
</organism>
<dbReference type="AlphaFoldDB" id="A0AAN7B101"/>
<reference evidence="1" key="1">
    <citation type="journal article" date="2023" name="Mol. Phylogenet. Evol.">
        <title>Genome-scale phylogeny and comparative genomics of the fungal order Sordariales.</title>
        <authorList>
            <person name="Hensen N."/>
            <person name="Bonometti L."/>
            <person name="Westerberg I."/>
            <person name="Brannstrom I.O."/>
            <person name="Guillou S."/>
            <person name="Cros-Aarteil S."/>
            <person name="Calhoun S."/>
            <person name="Haridas S."/>
            <person name="Kuo A."/>
            <person name="Mondo S."/>
            <person name="Pangilinan J."/>
            <person name="Riley R."/>
            <person name="LaButti K."/>
            <person name="Andreopoulos B."/>
            <person name="Lipzen A."/>
            <person name="Chen C."/>
            <person name="Yan M."/>
            <person name="Daum C."/>
            <person name="Ng V."/>
            <person name="Clum A."/>
            <person name="Steindorff A."/>
            <person name="Ohm R.A."/>
            <person name="Martin F."/>
            <person name="Silar P."/>
            <person name="Natvig D.O."/>
            <person name="Lalanne C."/>
            <person name="Gautier V."/>
            <person name="Ament-Velasquez S.L."/>
            <person name="Kruys A."/>
            <person name="Hutchinson M.I."/>
            <person name="Powell A.J."/>
            <person name="Barry K."/>
            <person name="Miller A.N."/>
            <person name="Grigoriev I.V."/>
            <person name="Debuchy R."/>
            <person name="Gladieux P."/>
            <person name="Hiltunen Thoren M."/>
            <person name="Johannesson H."/>
        </authorList>
    </citation>
    <scope>NUCLEOTIDE SEQUENCE</scope>
    <source>
        <strain evidence="1">PSN293</strain>
    </source>
</reference>
<dbReference type="EMBL" id="MU858444">
    <property type="protein sequence ID" value="KAK4206304.1"/>
    <property type="molecule type" value="Genomic_DNA"/>
</dbReference>
<accession>A0AAN7B101</accession>
<evidence type="ECO:0000313" key="1">
    <source>
        <dbReference type="EMBL" id="KAK4206304.1"/>
    </source>
</evidence>
<sequence length="88" mass="9889">SARKKNFPCTVPGCSFAPSSKKDRERHFSSVHGSAGGNGFRCRCGKVSTRKDNHNRHIRGCRKEVITSFSCWCGRETGLVTDHQEHIR</sequence>